<dbReference type="InterPro" id="IPR003356">
    <property type="entry name" value="DNA_methylase_A-5"/>
</dbReference>
<evidence type="ECO:0000256" key="3">
    <source>
        <dbReference type="ARBA" id="ARBA00022603"/>
    </source>
</evidence>
<keyword evidence="13" id="KW-1185">Reference proteome</keyword>
<evidence type="ECO:0000256" key="8">
    <source>
        <dbReference type="SAM" id="Coils"/>
    </source>
</evidence>
<dbReference type="AlphaFoldDB" id="A0A840SGJ5"/>
<dbReference type="EMBL" id="CP031517">
    <property type="protein sequence ID" value="QOS41054.1"/>
    <property type="molecule type" value="Genomic_DNA"/>
</dbReference>
<dbReference type="InterPro" id="IPR052916">
    <property type="entry name" value="Type-I_RE_MTase_Subunit"/>
</dbReference>
<feature type="domain" description="N6 adenine-specific DNA methyltransferase N-terminal" evidence="10">
    <location>
        <begin position="9"/>
        <end position="147"/>
    </location>
</feature>
<keyword evidence="3 11" id="KW-0489">Methyltransferase</keyword>
<keyword evidence="8" id="KW-0175">Coiled coil</keyword>
<evidence type="ECO:0000256" key="1">
    <source>
        <dbReference type="ARBA" id="ARBA00006594"/>
    </source>
</evidence>
<protein>
    <recommendedName>
        <fullName evidence="2">site-specific DNA-methyltransferase (adenine-specific)</fullName>
        <ecNumber evidence="2">2.1.1.72</ecNumber>
    </recommendedName>
</protein>
<evidence type="ECO:0000313" key="13">
    <source>
        <dbReference type="Proteomes" id="UP000578697"/>
    </source>
</evidence>
<evidence type="ECO:0000313" key="12">
    <source>
        <dbReference type="EMBL" id="QOS41054.1"/>
    </source>
</evidence>
<evidence type="ECO:0000313" key="14">
    <source>
        <dbReference type="Proteomes" id="UP000593591"/>
    </source>
</evidence>
<evidence type="ECO:0000313" key="11">
    <source>
        <dbReference type="EMBL" id="MBB5219036.1"/>
    </source>
</evidence>
<keyword evidence="6" id="KW-0680">Restriction system</keyword>
<dbReference type="InterPro" id="IPR022749">
    <property type="entry name" value="D12N6_MeTrfase_N"/>
</dbReference>
<dbReference type="Proteomes" id="UP000578697">
    <property type="component" value="Unassembled WGS sequence"/>
</dbReference>
<dbReference type="EC" id="2.1.1.72" evidence="2"/>
<evidence type="ECO:0000259" key="9">
    <source>
        <dbReference type="Pfam" id="PF02384"/>
    </source>
</evidence>
<keyword evidence="5" id="KW-0949">S-adenosyl-L-methionine</keyword>
<dbReference type="CDD" id="cd02440">
    <property type="entry name" value="AdoMet_MTases"/>
    <property type="match status" value="1"/>
</dbReference>
<dbReference type="REBASE" id="485510">
    <property type="entry name" value="M.TreCHPAORF11600P"/>
</dbReference>
<dbReference type="KEGG" id="trc:DYE49_11600"/>
<reference evidence="11 13" key="2">
    <citation type="submission" date="2020-08" db="EMBL/GenBank/DDBJ databases">
        <title>Genomic Encyclopedia of Type Strains, Phase IV (KMG-IV): sequencing the most valuable type-strain genomes for metagenomic binning, comparative biology and taxonomic classification.</title>
        <authorList>
            <person name="Goeker M."/>
        </authorList>
    </citation>
    <scope>NUCLEOTIDE SEQUENCE [LARGE SCALE GENOMIC DNA]</scope>
    <source>
        <strain evidence="11 13">DSM 103679</strain>
    </source>
</reference>
<dbReference type="RefSeq" id="WP_184652471.1">
    <property type="nucleotide sequence ID" value="NZ_JACHFR010000002.1"/>
</dbReference>
<dbReference type="PANTHER" id="PTHR42998">
    <property type="entry name" value="TYPE I RESTRICTION ENZYME HINDVIIP M PROTEIN-RELATED"/>
    <property type="match status" value="1"/>
</dbReference>
<dbReference type="SUPFAM" id="SSF53335">
    <property type="entry name" value="S-adenosyl-L-methionine-dependent methyltransferases"/>
    <property type="match status" value="1"/>
</dbReference>
<dbReference type="PRINTS" id="PR00507">
    <property type="entry name" value="N12N6MTFRASE"/>
</dbReference>
<feature type="domain" description="DNA methylase adenine-specific" evidence="9">
    <location>
        <begin position="156"/>
        <end position="532"/>
    </location>
</feature>
<sequence>MTDSELKTLKDNLWHAADVLRAGAHLAANKYGQPILGLIFLRYADILYKQHKAEIEAEYNKSKGTRAEKSIKDISIKYCGFYLPPEAYYTTINDAPDDANKATLVKKAMEAIERENEKMDGVLPKEVYGQLVPEEEPELLSNIMRIFMDIPENISVDLFGEIYEFFLGEFALQEGKDGGTFYTPATVVRYMVEVLQPENGEKKILDPACGSGGMFVQAARFMHRHNKASDEVMKFRCYGVEKEPDTVKLAKMNLLLNNVRGEIVEANSFYSDPHNAVGNFDYVMANPPFNVDEVVYDKVKDDPRFNIYGVPKNKSKTTKKGSDKKETVPNANYLWISYFASSLNATGKAALVMANSASDAGGSELEIRKKMIEEGIISQMVTLPSNMFSSVTLPATLWFFDKQKTKDEQKKDKILFIDARSIFTQVDRAHRKFSDEQIKNLGIITRLYNGDTQAFKDLIAEYTAALKAAPQASEDKEVKTKAYWQAQIDWLTERFPDGTYTDVIGLCKAASIEGEDGIHDQDYSLNAGRYVGVVIEDDGMTEAEFKAKMLGLNNELETLSKEAATLEKQIADNLKELFGE</sequence>
<evidence type="ECO:0000256" key="5">
    <source>
        <dbReference type="ARBA" id="ARBA00022691"/>
    </source>
</evidence>
<evidence type="ECO:0000256" key="4">
    <source>
        <dbReference type="ARBA" id="ARBA00022679"/>
    </source>
</evidence>
<reference evidence="12 14" key="1">
    <citation type="submission" date="2018-08" db="EMBL/GenBank/DDBJ databases">
        <title>The first complete genome of Treponema rectale (CHPAT), a commensal spirochete of the bovine rectum.</title>
        <authorList>
            <person name="Staton G.J."/>
            <person name="Clegg S.R."/>
            <person name="Carter S.D."/>
            <person name="Radford A.D."/>
            <person name="Darby A."/>
            <person name="Hall N."/>
            <person name="Birtles R.J."/>
            <person name="Evans N.J."/>
        </authorList>
    </citation>
    <scope>NUCLEOTIDE SEQUENCE [LARGE SCALE GENOMIC DNA]</scope>
    <source>
        <strain evidence="12 14">CHPA</strain>
    </source>
</reference>
<evidence type="ECO:0000259" key="10">
    <source>
        <dbReference type="Pfam" id="PF12161"/>
    </source>
</evidence>
<feature type="coiled-coil region" evidence="8">
    <location>
        <begin position="542"/>
        <end position="576"/>
    </location>
</feature>
<proteinExistence type="inferred from homology"/>
<dbReference type="Gene3D" id="3.40.50.150">
    <property type="entry name" value="Vaccinia Virus protein VP39"/>
    <property type="match status" value="1"/>
</dbReference>
<accession>A0A840SGJ5</accession>
<dbReference type="Pfam" id="PF12161">
    <property type="entry name" value="HsdM_N"/>
    <property type="match status" value="1"/>
</dbReference>
<dbReference type="EMBL" id="JACHFR010000002">
    <property type="protein sequence ID" value="MBB5219036.1"/>
    <property type="molecule type" value="Genomic_DNA"/>
</dbReference>
<dbReference type="InterPro" id="IPR038333">
    <property type="entry name" value="T1MK-like_N_sf"/>
</dbReference>
<dbReference type="GO" id="GO:0008170">
    <property type="term" value="F:N-methyltransferase activity"/>
    <property type="evidence" value="ECO:0007669"/>
    <property type="project" value="InterPro"/>
</dbReference>
<dbReference type="InterPro" id="IPR029063">
    <property type="entry name" value="SAM-dependent_MTases_sf"/>
</dbReference>
<comment type="similarity">
    <text evidence="1">Belongs to the N(4)/N(6)-methyltransferase family.</text>
</comment>
<evidence type="ECO:0000256" key="2">
    <source>
        <dbReference type="ARBA" id="ARBA00011900"/>
    </source>
</evidence>
<dbReference type="Proteomes" id="UP000593591">
    <property type="component" value="Chromosome"/>
</dbReference>
<dbReference type="GO" id="GO:0003677">
    <property type="term" value="F:DNA binding"/>
    <property type="evidence" value="ECO:0007669"/>
    <property type="project" value="InterPro"/>
</dbReference>
<evidence type="ECO:0000256" key="6">
    <source>
        <dbReference type="ARBA" id="ARBA00022747"/>
    </source>
</evidence>
<evidence type="ECO:0000256" key="7">
    <source>
        <dbReference type="ARBA" id="ARBA00047942"/>
    </source>
</evidence>
<dbReference type="GO" id="GO:0009307">
    <property type="term" value="P:DNA restriction-modification system"/>
    <property type="evidence" value="ECO:0007669"/>
    <property type="project" value="UniProtKB-KW"/>
</dbReference>
<dbReference type="GO" id="GO:0009007">
    <property type="term" value="F:site-specific DNA-methyltransferase (adenine-specific) activity"/>
    <property type="evidence" value="ECO:0007669"/>
    <property type="project" value="UniProtKB-EC"/>
</dbReference>
<gene>
    <name evidence="12" type="ORF">DYE49_11600</name>
    <name evidence="11" type="ORF">HNP77_001405</name>
</gene>
<comment type="catalytic activity">
    <reaction evidence="7">
        <text>a 2'-deoxyadenosine in DNA + S-adenosyl-L-methionine = an N(6)-methyl-2'-deoxyadenosine in DNA + S-adenosyl-L-homocysteine + H(+)</text>
        <dbReference type="Rhea" id="RHEA:15197"/>
        <dbReference type="Rhea" id="RHEA-COMP:12418"/>
        <dbReference type="Rhea" id="RHEA-COMP:12419"/>
        <dbReference type="ChEBI" id="CHEBI:15378"/>
        <dbReference type="ChEBI" id="CHEBI:57856"/>
        <dbReference type="ChEBI" id="CHEBI:59789"/>
        <dbReference type="ChEBI" id="CHEBI:90615"/>
        <dbReference type="ChEBI" id="CHEBI:90616"/>
        <dbReference type="EC" id="2.1.1.72"/>
    </reaction>
</comment>
<dbReference type="PANTHER" id="PTHR42998:SF1">
    <property type="entry name" value="TYPE I RESTRICTION ENZYME HINDI METHYLASE SUBUNIT"/>
    <property type="match status" value="1"/>
</dbReference>
<name>A0A840SGJ5_9SPIR</name>
<dbReference type="GO" id="GO:0032259">
    <property type="term" value="P:methylation"/>
    <property type="evidence" value="ECO:0007669"/>
    <property type="project" value="UniProtKB-KW"/>
</dbReference>
<organism evidence="11 13">
    <name type="scientific">Treponema rectale</name>
    <dbReference type="NCBI Taxonomy" id="744512"/>
    <lineage>
        <taxon>Bacteria</taxon>
        <taxon>Pseudomonadati</taxon>
        <taxon>Spirochaetota</taxon>
        <taxon>Spirochaetia</taxon>
        <taxon>Spirochaetales</taxon>
        <taxon>Treponemataceae</taxon>
        <taxon>Treponema</taxon>
    </lineage>
</organism>
<dbReference type="Pfam" id="PF02384">
    <property type="entry name" value="N6_Mtase"/>
    <property type="match status" value="1"/>
</dbReference>
<dbReference type="Gene3D" id="1.20.1260.30">
    <property type="match status" value="1"/>
</dbReference>
<keyword evidence="4 11" id="KW-0808">Transferase</keyword>